<evidence type="ECO:0000313" key="3">
    <source>
        <dbReference type="Proteomes" id="UP001500221"/>
    </source>
</evidence>
<evidence type="ECO:0008006" key="4">
    <source>
        <dbReference type="Google" id="ProtNLM"/>
    </source>
</evidence>
<dbReference type="RefSeq" id="WP_345463747.1">
    <property type="nucleotide sequence ID" value="NZ_BAABKG010000007.1"/>
</dbReference>
<reference evidence="3" key="1">
    <citation type="journal article" date="2019" name="Int. J. Syst. Evol. Microbiol.">
        <title>The Global Catalogue of Microorganisms (GCM) 10K type strain sequencing project: providing services to taxonomists for standard genome sequencing and annotation.</title>
        <authorList>
            <consortium name="The Broad Institute Genomics Platform"/>
            <consortium name="The Broad Institute Genome Sequencing Center for Infectious Disease"/>
            <person name="Wu L."/>
            <person name="Ma J."/>
        </authorList>
    </citation>
    <scope>NUCLEOTIDE SEQUENCE [LARGE SCALE GENOMIC DNA]</scope>
    <source>
        <strain evidence="3">JCM 18459</strain>
    </source>
</reference>
<comment type="caution">
    <text evidence="2">The sequence shown here is derived from an EMBL/GenBank/DDBJ whole genome shotgun (WGS) entry which is preliminary data.</text>
</comment>
<feature type="compositionally biased region" description="Low complexity" evidence="1">
    <location>
        <begin position="9"/>
        <end position="31"/>
    </location>
</feature>
<dbReference type="Proteomes" id="UP001500221">
    <property type="component" value="Unassembled WGS sequence"/>
</dbReference>
<dbReference type="Pfam" id="PF11272">
    <property type="entry name" value="DUF3072"/>
    <property type="match status" value="1"/>
</dbReference>
<protein>
    <recommendedName>
        <fullName evidence="4">DUF3072 domain-containing protein</fullName>
    </recommendedName>
</protein>
<evidence type="ECO:0000313" key="2">
    <source>
        <dbReference type="EMBL" id="GAA5155962.1"/>
    </source>
</evidence>
<feature type="region of interest" description="Disordered" evidence="1">
    <location>
        <begin position="1"/>
        <end position="62"/>
    </location>
</feature>
<dbReference type="InterPro" id="IPR021425">
    <property type="entry name" value="DUF3072"/>
</dbReference>
<name>A0ABP9Q9A4_9ACTN</name>
<keyword evidence="3" id="KW-1185">Reference proteome</keyword>
<sequence length="103" mass="10620">MSESNTHSDPATHAAPVDAAAEAAAEAPPTASGDVLGAENDSSAEKDPEQWVTGDEPMTGAQRSYLDTLARQAGETISADLTKAEASEHIDRLQEVTGRGQGT</sequence>
<gene>
    <name evidence="2" type="ORF">GCM10023340_42560</name>
</gene>
<organism evidence="2 3">
    <name type="scientific">Nocardioides marinquilinus</name>
    <dbReference type="NCBI Taxonomy" id="1210400"/>
    <lineage>
        <taxon>Bacteria</taxon>
        <taxon>Bacillati</taxon>
        <taxon>Actinomycetota</taxon>
        <taxon>Actinomycetes</taxon>
        <taxon>Propionibacteriales</taxon>
        <taxon>Nocardioidaceae</taxon>
        <taxon>Nocardioides</taxon>
    </lineage>
</organism>
<dbReference type="EMBL" id="BAABKG010000007">
    <property type="protein sequence ID" value="GAA5155962.1"/>
    <property type="molecule type" value="Genomic_DNA"/>
</dbReference>
<proteinExistence type="predicted"/>
<evidence type="ECO:0000256" key="1">
    <source>
        <dbReference type="SAM" id="MobiDB-lite"/>
    </source>
</evidence>
<accession>A0ABP9Q9A4</accession>